<proteinExistence type="predicted"/>
<dbReference type="OrthoDB" id="1667110at2759"/>
<feature type="region of interest" description="Disordered" evidence="4">
    <location>
        <begin position="190"/>
        <end position="209"/>
    </location>
</feature>
<keyword evidence="2" id="KW-0479">Metal-binding</keyword>
<dbReference type="PROSITE" id="PS51184">
    <property type="entry name" value="JMJC"/>
    <property type="match status" value="1"/>
</dbReference>
<feature type="compositionally biased region" description="Basic and acidic residues" evidence="4">
    <location>
        <begin position="73"/>
        <end position="82"/>
    </location>
</feature>
<dbReference type="GO" id="GO:0000785">
    <property type="term" value="C:chromatin"/>
    <property type="evidence" value="ECO:0007669"/>
    <property type="project" value="TreeGrafter"/>
</dbReference>
<dbReference type="EMBL" id="ML213591">
    <property type="protein sequence ID" value="TFK43074.1"/>
    <property type="molecule type" value="Genomic_DNA"/>
</dbReference>
<evidence type="ECO:0000313" key="7">
    <source>
        <dbReference type="Proteomes" id="UP000308652"/>
    </source>
</evidence>
<feature type="region of interest" description="Disordered" evidence="4">
    <location>
        <begin position="153"/>
        <end position="182"/>
    </location>
</feature>
<evidence type="ECO:0000256" key="4">
    <source>
        <dbReference type="SAM" id="MobiDB-lite"/>
    </source>
</evidence>
<comment type="subcellular location">
    <subcellularLocation>
        <location evidence="1">Nucleus</location>
    </subcellularLocation>
</comment>
<sequence>MNSFQDPSKKTSITSLLNPQEASAFPAQLPGLASVNANPGQPHDPVAVYGVNYGNPSTYHLRAASWENSDPNDTARRKENAPNRHYHHPGQMSSSDTYHAPRVIRERIEDGQYAVESQAWDQQQQQDVASMPYGSANILGPIYSDERTAISGDYQSHNSYNQGYQEQSTSDTPSQTAWQTTERASVRLAARGSTAEPSQHAPDARYNNSVPYYPQANAYNVPYLQQAAVHPQARQAAPAPPPAPERQNTSPSSSKRSAAESEPVVPVKKKARTAKKTSSTTAASGADGTAGPSRRGYNAKKRSEAAQIAAQNAQLMPTLQFTQVPSDKGKEKASDNTRMQIVSTNGQQPATSGASGEGGALALHPELQFARCMSNRYRNEQFPRCVSCTRRWAGDTCRFQGIRFFLKDVNKNIVGISFVESQKPDGPGMTYQTKWNIPLKKEHISRTKKTIARALLPTLRKELEHLNMPEIIRRPRESEVRATCDTCMTSLFSSSWMCRLCGREACAECFTLVQELTVDKPNASPREIAQQQLRRDQNTRSNPFFLSCTRRNEHQAKDFSPMSRFYREELESAIAEMEEEIGLSQGRGEPKGEGGEDTGGTVMNGGLAGQGLNGHGTNGVNGMNGLHNVMNGLHHGPNGMNGTSNGTLHNGVPTITSESSLAGAVPLTPVASNGSYPPPQHPSQTPPLPHSSATPAYTPPNLLDSITATPSHPILRYADSDLSTSSFSRLWSQGVPLVVTGVLDKFSIKWTPEYFIEKYGEQTCLIIECQTDMNKRVTVGEFFGWFGAYDGRTECWKLKDWPPSADFKSTFPELFEDFSQAVPIPDYVRRDGVLNLGSHFPTNTIGPDLGPKMYNAMASTQSPGSKGTTKLHMDMADALNIMTFASPCPDNSPGCAAWDLFRAEDSDKLRQFLRQKFGGSLLHDPIHSQNYYLDEQLRAALWAEAGVMSYRVYQRPGEAVFIPAGCAHQVSNMADCVKVAIDYVSPENIERCEKLTKEFREQNQSMVWKEDVLQLRTMMWFAWLSCCQQEKGSIYSN</sequence>
<feature type="compositionally biased region" description="Low complexity" evidence="4">
    <location>
        <begin position="250"/>
        <end position="263"/>
    </location>
</feature>
<dbReference type="Proteomes" id="UP000308652">
    <property type="component" value="Unassembled WGS sequence"/>
</dbReference>
<dbReference type="GO" id="GO:0000118">
    <property type="term" value="C:histone deacetylase complex"/>
    <property type="evidence" value="ECO:0007669"/>
    <property type="project" value="TreeGrafter"/>
</dbReference>
<accession>A0A5C3MCC8</accession>
<dbReference type="InterPro" id="IPR045109">
    <property type="entry name" value="LSDs-like"/>
</dbReference>
<dbReference type="GO" id="GO:0003712">
    <property type="term" value="F:transcription coregulator activity"/>
    <property type="evidence" value="ECO:0007669"/>
    <property type="project" value="TreeGrafter"/>
</dbReference>
<dbReference type="PANTHER" id="PTHR12549">
    <property type="entry name" value="JMJC DOMAIN-CONTAINING HISTONE DEMETHYLATION PROTEIN"/>
    <property type="match status" value="1"/>
</dbReference>
<feature type="region of interest" description="Disordered" evidence="4">
    <location>
        <begin position="580"/>
        <end position="703"/>
    </location>
</feature>
<evidence type="ECO:0000313" key="6">
    <source>
        <dbReference type="EMBL" id="TFK43074.1"/>
    </source>
</evidence>
<feature type="region of interest" description="Disordered" evidence="4">
    <location>
        <begin position="64"/>
        <end position="98"/>
    </location>
</feature>
<dbReference type="Pfam" id="PF02373">
    <property type="entry name" value="JmjC"/>
    <property type="match status" value="1"/>
</dbReference>
<feature type="compositionally biased region" description="Low complexity" evidence="4">
    <location>
        <begin position="276"/>
        <end position="291"/>
    </location>
</feature>
<name>A0A5C3MCC8_9AGAR</name>
<dbReference type="GO" id="GO:0006357">
    <property type="term" value="P:regulation of transcription by RNA polymerase II"/>
    <property type="evidence" value="ECO:0007669"/>
    <property type="project" value="TreeGrafter"/>
</dbReference>
<evidence type="ECO:0000256" key="3">
    <source>
        <dbReference type="ARBA" id="ARBA00023242"/>
    </source>
</evidence>
<evidence type="ECO:0000256" key="2">
    <source>
        <dbReference type="ARBA" id="ARBA00022723"/>
    </source>
</evidence>
<dbReference type="GO" id="GO:0031490">
    <property type="term" value="F:chromatin DNA binding"/>
    <property type="evidence" value="ECO:0007669"/>
    <property type="project" value="TreeGrafter"/>
</dbReference>
<dbReference type="Gene3D" id="2.60.120.650">
    <property type="entry name" value="Cupin"/>
    <property type="match status" value="1"/>
</dbReference>
<dbReference type="SMART" id="SM00558">
    <property type="entry name" value="JmjC"/>
    <property type="match status" value="1"/>
</dbReference>
<feature type="compositionally biased region" description="Gly residues" evidence="4">
    <location>
        <begin position="602"/>
        <end position="619"/>
    </location>
</feature>
<gene>
    <name evidence="6" type="ORF">BDQ12DRAFT_674344</name>
</gene>
<feature type="domain" description="JmjC" evidence="5">
    <location>
        <begin position="809"/>
        <end position="1000"/>
    </location>
</feature>
<organism evidence="6 7">
    <name type="scientific">Crucibulum laeve</name>
    <dbReference type="NCBI Taxonomy" id="68775"/>
    <lineage>
        <taxon>Eukaryota</taxon>
        <taxon>Fungi</taxon>
        <taxon>Dikarya</taxon>
        <taxon>Basidiomycota</taxon>
        <taxon>Agaricomycotina</taxon>
        <taxon>Agaricomycetes</taxon>
        <taxon>Agaricomycetidae</taxon>
        <taxon>Agaricales</taxon>
        <taxon>Agaricineae</taxon>
        <taxon>Nidulariaceae</taxon>
        <taxon>Crucibulum</taxon>
    </lineage>
</organism>
<feature type="region of interest" description="Disordered" evidence="4">
    <location>
        <begin position="317"/>
        <end position="336"/>
    </location>
</feature>
<protein>
    <recommendedName>
        <fullName evidence="5">JmjC domain-containing protein</fullName>
    </recommendedName>
</protein>
<dbReference type="GO" id="GO:0046872">
    <property type="term" value="F:metal ion binding"/>
    <property type="evidence" value="ECO:0007669"/>
    <property type="project" value="UniProtKB-KW"/>
</dbReference>
<reference evidence="6 7" key="1">
    <citation type="journal article" date="2019" name="Nat. Ecol. Evol.">
        <title>Megaphylogeny resolves global patterns of mushroom evolution.</title>
        <authorList>
            <person name="Varga T."/>
            <person name="Krizsan K."/>
            <person name="Foldi C."/>
            <person name="Dima B."/>
            <person name="Sanchez-Garcia M."/>
            <person name="Sanchez-Ramirez S."/>
            <person name="Szollosi G.J."/>
            <person name="Szarkandi J.G."/>
            <person name="Papp V."/>
            <person name="Albert L."/>
            <person name="Andreopoulos W."/>
            <person name="Angelini C."/>
            <person name="Antonin V."/>
            <person name="Barry K.W."/>
            <person name="Bougher N.L."/>
            <person name="Buchanan P."/>
            <person name="Buyck B."/>
            <person name="Bense V."/>
            <person name="Catcheside P."/>
            <person name="Chovatia M."/>
            <person name="Cooper J."/>
            <person name="Damon W."/>
            <person name="Desjardin D."/>
            <person name="Finy P."/>
            <person name="Geml J."/>
            <person name="Haridas S."/>
            <person name="Hughes K."/>
            <person name="Justo A."/>
            <person name="Karasinski D."/>
            <person name="Kautmanova I."/>
            <person name="Kiss B."/>
            <person name="Kocsube S."/>
            <person name="Kotiranta H."/>
            <person name="LaButti K.M."/>
            <person name="Lechner B.E."/>
            <person name="Liimatainen K."/>
            <person name="Lipzen A."/>
            <person name="Lukacs Z."/>
            <person name="Mihaltcheva S."/>
            <person name="Morgado L.N."/>
            <person name="Niskanen T."/>
            <person name="Noordeloos M.E."/>
            <person name="Ohm R.A."/>
            <person name="Ortiz-Santana B."/>
            <person name="Ovrebo C."/>
            <person name="Racz N."/>
            <person name="Riley R."/>
            <person name="Savchenko A."/>
            <person name="Shiryaev A."/>
            <person name="Soop K."/>
            <person name="Spirin V."/>
            <person name="Szebenyi C."/>
            <person name="Tomsovsky M."/>
            <person name="Tulloss R.E."/>
            <person name="Uehling J."/>
            <person name="Grigoriev I.V."/>
            <person name="Vagvolgyi C."/>
            <person name="Papp T."/>
            <person name="Martin F.M."/>
            <person name="Miettinen O."/>
            <person name="Hibbett D.S."/>
            <person name="Nagy L.G."/>
        </authorList>
    </citation>
    <scope>NUCLEOTIDE SEQUENCE [LARGE SCALE GENOMIC DNA]</scope>
    <source>
        <strain evidence="6 7">CBS 166.37</strain>
    </source>
</reference>
<dbReference type="InterPro" id="IPR003347">
    <property type="entry name" value="JmjC_dom"/>
</dbReference>
<feature type="region of interest" description="Disordered" evidence="4">
    <location>
        <begin position="229"/>
        <end position="305"/>
    </location>
</feature>
<dbReference type="STRING" id="68775.A0A5C3MCC8"/>
<dbReference type="GO" id="GO:0032454">
    <property type="term" value="F:histone H3K9 demethylase activity"/>
    <property type="evidence" value="ECO:0007669"/>
    <property type="project" value="InterPro"/>
</dbReference>
<feature type="compositionally biased region" description="Pro residues" evidence="4">
    <location>
        <begin position="676"/>
        <end position="689"/>
    </location>
</feature>
<dbReference type="SUPFAM" id="SSF51197">
    <property type="entry name" value="Clavaminate synthase-like"/>
    <property type="match status" value="1"/>
</dbReference>
<dbReference type="PANTHER" id="PTHR12549:SF38">
    <property type="entry name" value="JMJC DOMAIN-CONTAINING HISTONE DEMETHYLASE 2, ISOFORM A"/>
    <property type="match status" value="1"/>
</dbReference>
<keyword evidence="3" id="KW-0539">Nucleus</keyword>
<feature type="compositionally biased region" description="Polar residues" evidence="4">
    <location>
        <begin position="640"/>
        <end position="660"/>
    </location>
</feature>
<evidence type="ECO:0000259" key="5">
    <source>
        <dbReference type="PROSITE" id="PS51184"/>
    </source>
</evidence>
<keyword evidence="7" id="KW-1185">Reference proteome</keyword>
<dbReference type="AlphaFoldDB" id="A0A5C3MCC8"/>
<evidence type="ECO:0000256" key="1">
    <source>
        <dbReference type="ARBA" id="ARBA00004123"/>
    </source>
</evidence>